<dbReference type="CDD" id="cd19551">
    <property type="entry name" value="serpinA3_A1AC"/>
    <property type="match status" value="1"/>
</dbReference>
<dbReference type="Gene3D" id="2.30.39.10">
    <property type="entry name" value="Alpha-1-antitrypsin, domain 1"/>
    <property type="match status" value="1"/>
</dbReference>
<dbReference type="PaxDb" id="10116-ENSRNOP00000054117"/>
<dbReference type="UCSC" id="RGD:1595900">
    <property type="organism name" value="rat"/>
</dbReference>
<accession>D4A4U8</accession>
<keyword evidence="5" id="KW-1185">Reference proteome</keyword>
<dbReference type="InterPro" id="IPR036186">
    <property type="entry name" value="Serpin_sf"/>
</dbReference>
<dbReference type="GO" id="GO:0034097">
    <property type="term" value="P:response to cytokine"/>
    <property type="evidence" value="ECO:0000318"/>
    <property type="project" value="GO_Central"/>
</dbReference>
<reference evidence="4" key="1">
    <citation type="submission" date="2024-01" db="EMBL/GenBank/DDBJ databases">
        <title>GRCr8: a new rat reference genome assembly contstructed from accurate long reads and long range scaffolding.</title>
        <authorList>
            <person name="Doris P.A."/>
            <person name="Kalbfleisch T."/>
            <person name="Li K."/>
            <person name="Howe K."/>
            <person name="Wood J."/>
        </authorList>
    </citation>
    <scope>NUCLEOTIDE SEQUENCE [LARGE SCALE GENOMIC DNA]</scope>
    <source>
        <strain evidence="4">Brown Norway</strain>
    </source>
</reference>
<dbReference type="SUPFAM" id="SSF56574">
    <property type="entry name" value="Serpins"/>
    <property type="match status" value="1"/>
</dbReference>
<dbReference type="VEuPathDB" id="HostDB:ENSRNOG00000037743"/>
<keyword evidence="2" id="KW-0472">Membrane</keyword>
<feature type="domain" description="Serpin" evidence="3">
    <location>
        <begin position="93"/>
        <end position="453"/>
    </location>
</feature>
<dbReference type="PANTHER" id="PTHR11461">
    <property type="entry name" value="SERINE PROTEASE INHIBITOR, SERPIN"/>
    <property type="match status" value="1"/>
</dbReference>
<dbReference type="AGR" id="RGD:1595900"/>
<dbReference type="GO" id="GO:0004867">
    <property type="term" value="F:serine-type endopeptidase inhibitor activity"/>
    <property type="evidence" value="ECO:0000318"/>
    <property type="project" value="GO_Central"/>
</dbReference>
<keyword evidence="2" id="KW-1133">Transmembrane helix</keyword>
<name>D4A4U8_RAT</name>
<dbReference type="GO" id="GO:0005615">
    <property type="term" value="C:extracellular space"/>
    <property type="evidence" value="ECO:0000318"/>
    <property type="project" value="GO_Central"/>
</dbReference>
<dbReference type="InterPro" id="IPR042185">
    <property type="entry name" value="Serpin_sf_2"/>
</dbReference>
<dbReference type="RGD" id="1595900">
    <property type="gene designation" value="Serpina3j"/>
</dbReference>
<evidence type="ECO:0000256" key="2">
    <source>
        <dbReference type="SAM" id="Phobius"/>
    </source>
</evidence>
<dbReference type="InterPro" id="IPR042178">
    <property type="entry name" value="Serpin_sf_1"/>
</dbReference>
<dbReference type="SMART" id="SM00093">
    <property type="entry name" value="SERPIN"/>
    <property type="match status" value="1"/>
</dbReference>
<dbReference type="KEGG" id="rno:299277"/>
<dbReference type="HOGENOM" id="CLU_023330_2_1_1"/>
<dbReference type="CTD" id="238395"/>
<comment type="similarity">
    <text evidence="1">Belongs to the serpin family.</text>
</comment>
<dbReference type="FunCoup" id="D4A4U8">
    <property type="interactions" value="48"/>
</dbReference>
<evidence type="ECO:0000313" key="5">
    <source>
        <dbReference type="Proteomes" id="UP000002494"/>
    </source>
</evidence>
<dbReference type="InterPro" id="IPR000215">
    <property type="entry name" value="Serpin_fam"/>
</dbReference>
<dbReference type="Ensembl" id="ENSRNOT00000057298.4">
    <property type="protein sequence ID" value="ENSRNOP00000054117.4"/>
    <property type="gene ID" value="ENSRNOG00000037743.4"/>
</dbReference>
<reference evidence="4" key="2">
    <citation type="submission" date="2025-08" db="UniProtKB">
        <authorList>
            <consortium name="Ensembl"/>
        </authorList>
    </citation>
    <scope>IDENTIFICATION</scope>
    <source>
        <strain evidence="4">Brown Norway</strain>
    </source>
</reference>
<dbReference type="Bgee" id="ENSRNOG00000037743">
    <property type="expression patterns" value="Expressed in testis"/>
</dbReference>
<dbReference type="InterPro" id="IPR023796">
    <property type="entry name" value="Serpin_dom"/>
</dbReference>
<dbReference type="AlphaFoldDB" id="D4A4U8"/>
<dbReference type="Pfam" id="PF00079">
    <property type="entry name" value="Serpin"/>
    <property type="match status" value="1"/>
</dbReference>
<reference evidence="4" key="3">
    <citation type="submission" date="2025-09" db="UniProtKB">
        <authorList>
            <consortium name="Ensembl"/>
        </authorList>
    </citation>
    <scope>IDENTIFICATION</scope>
    <source>
        <strain evidence="4">Brown Norway</strain>
    </source>
</reference>
<dbReference type="Proteomes" id="UP000002494">
    <property type="component" value="Chromosome 6"/>
</dbReference>
<dbReference type="GeneTree" id="ENSGT00940000154392"/>
<keyword evidence="2" id="KW-0812">Transmembrane</keyword>
<evidence type="ECO:0000256" key="1">
    <source>
        <dbReference type="RuleBase" id="RU000411"/>
    </source>
</evidence>
<protein>
    <submittedName>
        <fullName evidence="4">Serine (or cysteine) peptidase inhibitor, clade A (alpha-1 antiproteinase, antitrypsin), member 3J</fullName>
    </submittedName>
</protein>
<dbReference type="Gene3D" id="3.30.497.10">
    <property type="entry name" value="Antithrombin, subunit I, domain 2"/>
    <property type="match status" value="1"/>
</dbReference>
<evidence type="ECO:0000259" key="3">
    <source>
        <dbReference type="SMART" id="SM00093"/>
    </source>
</evidence>
<dbReference type="STRING" id="10116.ENSRNOP00000054117"/>
<gene>
    <name evidence="4 6" type="primary">Serpina3j</name>
    <name evidence="6" type="synonym">LOC299277</name>
</gene>
<feature type="transmembrane region" description="Helical" evidence="2">
    <location>
        <begin position="38"/>
        <end position="56"/>
    </location>
</feature>
<dbReference type="PANTHER" id="PTHR11461:SF122">
    <property type="entry name" value="SERINE (OR CYSTEINE) PEPTIDASE INHIBITOR, CLADE A (ALPHA-1 ANTIPROTEINASE, ANTITRYPSIN), MEMBER 3J-RELATED"/>
    <property type="match status" value="1"/>
</dbReference>
<evidence type="ECO:0000313" key="6">
    <source>
        <dbReference type="RGD" id="1595900"/>
    </source>
</evidence>
<proteinExistence type="inferred from homology"/>
<dbReference type="OMA" id="FINDYVM"/>
<evidence type="ECO:0000313" key="4">
    <source>
        <dbReference type="Ensembl" id="ENSRNOP00000054117.4"/>
    </source>
</evidence>
<dbReference type="eggNOG" id="KOG2392">
    <property type="taxonomic scope" value="Eukaryota"/>
</dbReference>
<organism evidence="4 5">
    <name type="scientific">Rattus norvegicus</name>
    <name type="common">Rat</name>
    <dbReference type="NCBI Taxonomy" id="10116"/>
    <lineage>
        <taxon>Eukaryota</taxon>
        <taxon>Metazoa</taxon>
        <taxon>Chordata</taxon>
        <taxon>Craniata</taxon>
        <taxon>Vertebrata</taxon>
        <taxon>Euteleostomi</taxon>
        <taxon>Mammalia</taxon>
        <taxon>Eutheria</taxon>
        <taxon>Euarchontoglires</taxon>
        <taxon>Glires</taxon>
        <taxon>Rodentia</taxon>
        <taxon>Myomorpha</taxon>
        <taxon>Muroidea</taxon>
        <taxon>Muridae</taxon>
        <taxon>Murinae</taxon>
        <taxon>Rattus</taxon>
    </lineage>
</organism>
<dbReference type="InParanoid" id="D4A4U8"/>
<dbReference type="PeptideAtlas" id="D4A4U8"/>
<sequence length="495" mass="56226">MHIGVVEEKAHQKDSNAALDSPNKDTGSWHRVCRTEKMAFIVVLGIITAVICPAALCCRDGTLGRHPEVQKDQDTKKQLDSGTLASINTDFAFSLYKELALKNPNKNIAFSPLSISAALASLSLGAKGNTLQEILEGLKFNLTETTEIDIHQNYRDLLQRLSQPGGQGQISRANLLFVEKHLQILNGFKEKAKALYQTEVFATDFQQTCEARKFINDYVMIQSQGKIKEMVTELEERTSIVMLNFLLFTGQWSVPFDPDDTFMGKFILDSRRPVKVLMMKTEDLTTPYFWDEELKCTVVELNYKGHGKAMFILPDQGKMEQVEASLHPGTLRKWTDSLKPRIIDELHLPKFSLSKTYKLENILPELGIMDVFNTQADLSGIAGAKDVRVSQMIHNTVLGMAETGTEAEATTRVEYNFRPAKLNDTFVNFVRKFLYMVLEPNSELISFMRKMLPQKKILLILLLTKVTSIPHHSKPKYSNNRPMPWNYTWIVITER</sequence>